<evidence type="ECO:0000256" key="5">
    <source>
        <dbReference type="ARBA" id="ARBA00023277"/>
    </source>
</evidence>
<comment type="subunit">
    <text evidence="3">Homotrimer.</text>
</comment>
<dbReference type="Proteomes" id="UP000215185">
    <property type="component" value="Chromosome 1"/>
</dbReference>
<protein>
    <submittedName>
        <fullName evidence="6">2-dehydro-3-deoxy-6-phosphogalactonate aldolase</fullName>
        <ecNumber evidence="6">4.1.2.21</ecNumber>
    </submittedName>
</protein>
<dbReference type="Gene3D" id="3.20.20.70">
    <property type="entry name" value="Aldolase class I"/>
    <property type="match status" value="1"/>
</dbReference>
<dbReference type="OrthoDB" id="9802667at2"/>
<evidence type="ECO:0000256" key="2">
    <source>
        <dbReference type="ARBA" id="ARBA00006906"/>
    </source>
</evidence>
<dbReference type="AlphaFoldDB" id="A0A239SNE9"/>
<evidence type="ECO:0000256" key="3">
    <source>
        <dbReference type="ARBA" id="ARBA00011233"/>
    </source>
</evidence>
<keyword evidence="4 6" id="KW-0456">Lyase</keyword>
<dbReference type="NCBIfam" id="NF005119">
    <property type="entry name" value="PRK06552.1"/>
    <property type="match status" value="1"/>
</dbReference>
<keyword evidence="5" id="KW-0119">Carbohydrate metabolism</keyword>
<dbReference type="EMBL" id="LT906439">
    <property type="protein sequence ID" value="SNU86920.1"/>
    <property type="molecule type" value="Genomic_DNA"/>
</dbReference>
<dbReference type="EC" id="4.1.2.21" evidence="6"/>
<sequence length="206" mass="21203">MLEQLKKNYAFAVIRGKSAEDALEISRHAIAGGIKNIEITFSTPDATAVIAKLIEEFSSDNSVVIGAGTVMTTDLAREAIVAGAQFLVSPHFSADIQAIAKAEGNLYFPGCATVTEVVRAMEAGCPIIKLFPGGSLGPGFIKDIHGPIPEVNVMPSGGVSIDNVASWKAAGACAVGVGSALSAKVATDGYESVTEFARAFMAALEG</sequence>
<dbReference type="InterPro" id="IPR013785">
    <property type="entry name" value="Aldolase_TIM"/>
</dbReference>
<proteinExistence type="inferred from homology"/>
<dbReference type="CDD" id="cd00452">
    <property type="entry name" value="KDPG_aldolase"/>
    <property type="match status" value="1"/>
</dbReference>
<accession>A0A239SNE9</accession>
<name>A0A239SNE9_9STRE</name>
<dbReference type="RefSeq" id="WP_018373783.1">
    <property type="nucleotide sequence ID" value="NZ_LT906439.1"/>
</dbReference>
<dbReference type="PANTHER" id="PTHR30246">
    <property type="entry name" value="2-KETO-3-DEOXY-6-PHOSPHOGLUCONATE ALDOLASE"/>
    <property type="match status" value="1"/>
</dbReference>
<evidence type="ECO:0000256" key="4">
    <source>
        <dbReference type="ARBA" id="ARBA00023239"/>
    </source>
</evidence>
<evidence type="ECO:0000313" key="7">
    <source>
        <dbReference type="Proteomes" id="UP000215185"/>
    </source>
</evidence>
<dbReference type="STRING" id="1123308.GCA_000380085_01228"/>
<dbReference type="eggNOG" id="COG0800">
    <property type="taxonomic scope" value="Bacteria"/>
</dbReference>
<gene>
    <name evidence="6" type="primary">dgoA_3</name>
    <name evidence="6" type="ORF">SAMEA4412692_00434</name>
</gene>
<evidence type="ECO:0000313" key="6">
    <source>
        <dbReference type="EMBL" id="SNU86920.1"/>
    </source>
</evidence>
<dbReference type="Pfam" id="PF01081">
    <property type="entry name" value="Aldolase"/>
    <property type="match status" value="1"/>
</dbReference>
<dbReference type="InterPro" id="IPR000887">
    <property type="entry name" value="Aldlse_KDPG_KHG"/>
</dbReference>
<dbReference type="GO" id="GO:0008674">
    <property type="term" value="F:2-dehydro-3-deoxy-6-phosphogalactonate aldolase activity"/>
    <property type="evidence" value="ECO:0007669"/>
    <property type="project" value="UniProtKB-EC"/>
</dbReference>
<evidence type="ECO:0000256" key="1">
    <source>
        <dbReference type="ARBA" id="ARBA00004761"/>
    </source>
</evidence>
<organism evidence="6 7">
    <name type="scientific">Streptococcus merionis</name>
    <dbReference type="NCBI Taxonomy" id="400065"/>
    <lineage>
        <taxon>Bacteria</taxon>
        <taxon>Bacillati</taxon>
        <taxon>Bacillota</taxon>
        <taxon>Bacilli</taxon>
        <taxon>Lactobacillales</taxon>
        <taxon>Streptococcaceae</taxon>
        <taxon>Streptococcus</taxon>
    </lineage>
</organism>
<comment type="pathway">
    <text evidence="1">Carbohydrate acid metabolism.</text>
</comment>
<dbReference type="NCBIfam" id="TIGR01182">
    <property type="entry name" value="eda"/>
    <property type="match status" value="1"/>
</dbReference>
<reference evidence="6 7" key="1">
    <citation type="submission" date="2017-06" db="EMBL/GenBank/DDBJ databases">
        <authorList>
            <consortium name="Pathogen Informatics"/>
        </authorList>
    </citation>
    <scope>NUCLEOTIDE SEQUENCE [LARGE SCALE GENOMIC DNA]</scope>
    <source>
        <strain evidence="6 7">NCTC13788</strain>
    </source>
</reference>
<keyword evidence="7" id="KW-1185">Reference proteome</keyword>
<dbReference type="KEGG" id="smen:SAMEA4412692_0434"/>
<comment type="similarity">
    <text evidence="2">Belongs to the KHG/KDPG aldolase family.</text>
</comment>
<dbReference type="PANTHER" id="PTHR30246:SF1">
    <property type="entry name" value="2-DEHYDRO-3-DEOXY-6-PHOSPHOGALACTONATE ALDOLASE-RELATED"/>
    <property type="match status" value="1"/>
</dbReference>
<dbReference type="SUPFAM" id="SSF51569">
    <property type="entry name" value="Aldolase"/>
    <property type="match status" value="1"/>
</dbReference>